<evidence type="ECO:0000313" key="3">
    <source>
        <dbReference type="Proteomes" id="UP000026960"/>
    </source>
</evidence>
<accession>A0A0D3H5P7</accession>
<dbReference type="HOGENOM" id="CLU_1761562_0_0_1"/>
<feature type="region of interest" description="Disordered" evidence="1">
    <location>
        <begin position="49"/>
        <end position="75"/>
    </location>
</feature>
<reference evidence="2" key="1">
    <citation type="journal article" date="2009" name="Rice">
        <title>De Novo Next Generation Sequencing of Plant Genomes.</title>
        <authorList>
            <person name="Rounsley S."/>
            <person name="Marri P.R."/>
            <person name="Yu Y."/>
            <person name="He R."/>
            <person name="Sisneros N."/>
            <person name="Goicoechea J.L."/>
            <person name="Lee S.J."/>
            <person name="Angelova A."/>
            <person name="Kudrna D."/>
            <person name="Luo M."/>
            <person name="Affourtit J."/>
            <person name="Desany B."/>
            <person name="Knight J."/>
            <person name="Niazi F."/>
            <person name="Egholm M."/>
            <person name="Wing R.A."/>
        </authorList>
    </citation>
    <scope>NUCLEOTIDE SEQUENCE [LARGE SCALE GENOMIC DNA]</scope>
    <source>
        <strain evidence="2">cv. IRGC 105608</strain>
    </source>
</reference>
<evidence type="ECO:0000256" key="1">
    <source>
        <dbReference type="SAM" id="MobiDB-lite"/>
    </source>
</evidence>
<dbReference type="PaxDb" id="65489-OBART09G06800.1"/>
<dbReference type="EnsemblPlants" id="OBART09G06800.1">
    <property type="protein sequence ID" value="OBART09G06800.1"/>
    <property type="gene ID" value="OBART09G06800"/>
</dbReference>
<evidence type="ECO:0000313" key="2">
    <source>
        <dbReference type="EnsemblPlants" id="OBART09G06800.1"/>
    </source>
</evidence>
<protein>
    <submittedName>
        <fullName evidence="2">Uncharacterized protein</fullName>
    </submittedName>
</protein>
<keyword evidence="3" id="KW-1185">Reference proteome</keyword>
<sequence length="148" mass="16922">MAAWSRRRQRPWWRRLQRSPVRATSLVIIKEARGARWWRRLGLGRPGAAVRRAAGGGRTERRRREAAPAAPRRRIGWEKRGEREYSGLERQRKYGGGKLEVSRRHSFVVRPRASACGRVARAGRHELGARQQEATQARLASGLLSLAK</sequence>
<name>A0A0D3H5P7_9ORYZ</name>
<proteinExistence type="predicted"/>
<dbReference type="Gramene" id="OBART09G06800.1">
    <property type="protein sequence ID" value="OBART09G06800.1"/>
    <property type="gene ID" value="OBART09G06800"/>
</dbReference>
<organism evidence="2">
    <name type="scientific">Oryza barthii</name>
    <dbReference type="NCBI Taxonomy" id="65489"/>
    <lineage>
        <taxon>Eukaryota</taxon>
        <taxon>Viridiplantae</taxon>
        <taxon>Streptophyta</taxon>
        <taxon>Embryophyta</taxon>
        <taxon>Tracheophyta</taxon>
        <taxon>Spermatophyta</taxon>
        <taxon>Magnoliopsida</taxon>
        <taxon>Liliopsida</taxon>
        <taxon>Poales</taxon>
        <taxon>Poaceae</taxon>
        <taxon>BOP clade</taxon>
        <taxon>Oryzoideae</taxon>
        <taxon>Oryzeae</taxon>
        <taxon>Oryzinae</taxon>
        <taxon>Oryza</taxon>
    </lineage>
</organism>
<reference evidence="2" key="2">
    <citation type="submission" date="2015-03" db="UniProtKB">
        <authorList>
            <consortium name="EnsemblPlants"/>
        </authorList>
    </citation>
    <scope>IDENTIFICATION</scope>
</reference>
<dbReference type="AlphaFoldDB" id="A0A0D3H5P7"/>
<dbReference type="Proteomes" id="UP000026960">
    <property type="component" value="Chromosome 9"/>
</dbReference>